<reference evidence="2 3" key="1">
    <citation type="journal article" date="2020" name="Genome Biol. Evol.">
        <title>Comparative genomics of strictly vertically transmitted, feminizing microsporidia endosymbionts of amphipod crustaceans.</title>
        <authorList>
            <person name="Cormier A."/>
            <person name="Chebbi M.A."/>
            <person name="Giraud I."/>
            <person name="Wattier R."/>
            <person name="Teixeira M."/>
            <person name="Gilbert C."/>
            <person name="Rigaud T."/>
            <person name="Cordaux R."/>
        </authorList>
    </citation>
    <scope>NUCLEOTIDE SEQUENCE [LARGE SCALE GENOMIC DNA]</scope>
    <source>
        <strain evidence="2 3">Ou3-Ou53</strain>
    </source>
</reference>
<evidence type="ECO:0008006" key="4">
    <source>
        <dbReference type="Google" id="ProtNLM"/>
    </source>
</evidence>
<sequence>MKESSIWLKYGNMHLREEGALCAVQDRNIFLEKGFKCPNCNNKLKSVDHMATQCDRMLSHDYMRRHNEALRCIHLQLCLNYRLTKSKKICNHSFQECISNDLAEIRVDTRIPTGIKVKYNKPDIFILDKLRKEILIVEVGITSFDHLHAVEVEKKHKYDLLANHCGALYGFKTRLISYVMTTYHQSYRKELNLDKRIEAYIQSKVLKMTLESLTMEARRSSTFTECTLQEEPGSQSLNPLKTNSSPLNSCE</sequence>
<dbReference type="AlphaFoldDB" id="A0A9P6KY86"/>
<evidence type="ECO:0000256" key="1">
    <source>
        <dbReference type="SAM" id="MobiDB-lite"/>
    </source>
</evidence>
<evidence type="ECO:0000313" key="3">
    <source>
        <dbReference type="Proteomes" id="UP000740883"/>
    </source>
</evidence>
<accession>A0A9P6KY86</accession>
<protein>
    <recommendedName>
        <fullName evidence="4">Reverse transcriptase</fullName>
    </recommendedName>
</protein>
<proteinExistence type="predicted"/>
<dbReference type="Proteomes" id="UP000740883">
    <property type="component" value="Unassembled WGS sequence"/>
</dbReference>
<dbReference type="EMBL" id="SBJO01000248">
    <property type="protein sequence ID" value="KAF9761886.1"/>
    <property type="molecule type" value="Genomic_DNA"/>
</dbReference>
<keyword evidence="3" id="KW-1185">Reference proteome</keyword>
<dbReference type="PANTHER" id="PTHR35450:SF2">
    <property type="entry name" value="REVERSE TRANSCRIPTASE DOMAIN-CONTAINING PROTEIN"/>
    <property type="match status" value="1"/>
</dbReference>
<feature type="region of interest" description="Disordered" evidence="1">
    <location>
        <begin position="228"/>
        <end position="251"/>
    </location>
</feature>
<comment type="caution">
    <text evidence="2">The sequence shown here is derived from an EMBL/GenBank/DDBJ whole genome shotgun (WGS) entry which is preliminary data.</text>
</comment>
<name>A0A9P6KY86_9MICR</name>
<dbReference type="OrthoDB" id="2193011at2759"/>
<dbReference type="PANTHER" id="PTHR35450">
    <property type="entry name" value="REVERSE TRANSCRIPTASE DOMAIN-CONTAINING PROTEIN"/>
    <property type="match status" value="1"/>
</dbReference>
<organism evidence="2 3">
    <name type="scientific">Nosema granulosis</name>
    <dbReference type="NCBI Taxonomy" id="83296"/>
    <lineage>
        <taxon>Eukaryota</taxon>
        <taxon>Fungi</taxon>
        <taxon>Fungi incertae sedis</taxon>
        <taxon>Microsporidia</taxon>
        <taxon>Nosematidae</taxon>
        <taxon>Nosema</taxon>
    </lineage>
</organism>
<evidence type="ECO:0000313" key="2">
    <source>
        <dbReference type="EMBL" id="KAF9761886.1"/>
    </source>
</evidence>
<gene>
    <name evidence="2" type="ORF">NGRA_2354</name>
</gene>